<dbReference type="EMBL" id="UXAU01000021">
    <property type="protein sequence ID" value="VDC25466.1"/>
    <property type="molecule type" value="Genomic_DNA"/>
</dbReference>
<dbReference type="OrthoDB" id="3363468at2"/>
<protein>
    <submittedName>
        <fullName evidence="2">Thymidylate kinase</fullName>
    </submittedName>
</protein>
<dbReference type="Pfam" id="PF13521">
    <property type="entry name" value="AAA_28"/>
    <property type="match status" value="1"/>
</dbReference>
<dbReference type="InterPro" id="IPR027417">
    <property type="entry name" value="P-loop_NTPase"/>
</dbReference>
<dbReference type="AlphaFoldDB" id="A0A3P5X4R0"/>
<name>A0A3P5X4R0_9MICC</name>
<dbReference type="SUPFAM" id="SSF52540">
    <property type="entry name" value="P-loop containing nucleoside triphosphate hydrolases"/>
    <property type="match status" value="1"/>
</dbReference>
<keyword evidence="3" id="KW-1185">Reference proteome</keyword>
<dbReference type="InterPro" id="IPR038727">
    <property type="entry name" value="NadR/Ttd14_AAA_dom"/>
</dbReference>
<reference evidence="2 3" key="1">
    <citation type="submission" date="2018-11" db="EMBL/GenBank/DDBJ databases">
        <authorList>
            <person name="Criscuolo A."/>
        </authorList>
    </citation>
    <scope>NUCLEOTIDE SEQUENCE [LARGE SCALE GENOMIC DNA]</scope>
    <source>
        <strain evidence="2">AT11b</strain>
    </source>
</reference>
<proteinExistence type="predicted"/>
<dbReference type="Proteomes" id="UP000280861">
    <property type="component" value="Unassembled WGS sequence"/>
</dbReference>
<feature type="domain" description="NadR/Ttd14 AAA" evidence="1">
    <location>
        <begin position="3"/>
        <end position="135"/>
    </location>
</feature>
<sequence length="202" mass="21396">MIIVLTGIDGSGKSTAARALADHIAAGGGSALILNNHAGRRTMSVAAARLGISIPPRLADAVETTLRVGNVLISHFRASRFTGVVIMDRHLHCQLALRHTKGFRPGRFLPWLLRALPQPAAVVHFDVDPGAAHQRILARGTDQESLADLIAFREGYRNLAGFVSFVTVDANGTPADTARQLLEVTCSLATLPCGSMSNTGQS</sequence>
<keyword evidence="2" id="KW-0418">Kinase</keyword>
<keyword evidence="2" id="KW-0808">Transferase</keyword>
<evidence type="ECO:0000313" key="3">
    <source>
        <dbReference type="Proteomes" id="UP000280861"/>
    </source>
</evidence>
<dbReference type="Gene3D" id="3.40.50.300">
    <property type="entry name" value="P-loop containing nucleotide triphosphate hydrolases"/>
    <property type="match status" value="1"/>
</dbReference>
<evidence type="ECO:0000259" key="1">
    <source>
        <dbReference type="Pfam" id="PF13521"/>
    </source>
</evidence>
<evidence type="ECO:0000313" key="2">
    <source>
        <dbReference type="EMBL" id="VDC25466.1"/>
    </source>
</evidence>
<dbReference type="RefSeq" id="WP_124091505.1">
    <property type="nucleotide sequence ID" value="NZ_CBCRYA010000012.1"/>
</dbReference>
<accession>A0A3P5X4R0</accession>
<gene>
    <name evidence="2" type="ORF">PSET11_01551</name>
</gene>
<organism evidence="2 3">
    <name type="scientific">Arthrobacter ulcerisalmonis</name>
    <dbReference type="NCBI Taxonomy" id="2483813"/>
    <lineage>
        <taxon>Bacteria</taxon>
        <taxon>Bacillati</taxon>
        <taxon>Actinomycetota</taxon>
        <taxon>Actinomycetes</taxon>
        <taxon>Micrococcales</taxon>
        <taxon>Micrococcaceae</taxon>
        <taxon>Arthrobacter</taxon>
    </lineage>
</organism>
<dbReference type="GO" id="GO:0016301">
    <property type="term" value="F:kinase activity"/>
    <property type="evidence" value="ECO:0007669"/>
    <property type="project" value="UniProtKB-KW"/>
</dbReference>